<dbReference type="Proteomes" id="UP000061603">
    <property type="component" value="Chromosome"/>
</dbReference>
<sequence>MNQEWTTFLASQGLAANSAEHFGQLDAELQAARDSVAVTPLADLGLIRVSGEDAASFLHNLMTNDILGIDATSARTAGFCTPKGRLLAIFLIWREGNDYLLMLPREILPPLLKKLSMFILRAKVKLTDATNERALIGISVLSVLSTVLPAPSAGSTLEVPTFINPALPRLGLAATDGGQLIRLDNTRWLLALDPAAAIRRWPQITATAKVTGLAAWHWLEIAAGQPRVTAATQEAFVPQMLNMELPAVAGVSFTKGCYPGQEIVARTHYLGKVKRRTYRARLASLAAPGTHVYAPETGDQQCGALVSIAPSPEDGFECLVSVQSSAVAAGEVHLGAPDGERLTFLPLPYTLD</sequence>
<evidence type="ECO:0000259" key="2">
    <source>
        <dbReference type="Pfam" id="PF01571"/>
    </source>
</evidence>
<dbReference type="SUPFAM" id="SSF103025">
    <property type="entry name" value="Folate-binding domain"/>
    <property type="match status" value="1"/>
</dbReference>
<gene>
    <name evidence="3" type="ORF">PG1C_07575</name>
</gene>
<dbReference type="PANTHER" id="PTHR22602">
    <property type="entry name" value="TRANSFERASE CAF17, MITOCHONDRIAL-RELATED"/>
    <property type="match status" value="1"/>
</dbReference>
<dbReference type="InterPro" id="IPR027266">
    <property type="entry name" value="TrmE/GcvT-like"/>
</dbReference>
<dbReference type="Pfam" id="PF01571">
    <property type="entry name" value="GCV_T"/>
    <property type="match status" value="1"/>
</dbReference>
<dbReference type="InterPro" id="IPR017703">
    <property type="entry name" value="YgfZ/GCV_T_CS"/>
</dbReference>
<dbReference type="HOGENOM" id="CLU_007884_6_2_4"/>
<evidence type="ECO:0000313" key="3">
    <source>
        <dbReference type="EMBL" id="AJP48357.1"/>
    </source>
</evidence>
<keyword evidence="4" id="KW-1185">Reference proteome</keyword>
<dbReference type="InterPro" id="IPR045179">
    <property type="entry name" value="YgfZ/GcvT"/>
</dbReference>
<organism evidence="3 4">
    <name type="scientific">Rugosibacter aromaticivorans</name>
    <dbReference type="NCBI Taxonomy" id="1565605"/>
    <lineage>
        <taxon>Bacteria</taxon>
        <taxon>Pseudomonadati</taxon>
        <taxon>Pseudomonadota</taxon>
        <taxon>Betaproteobacteria</taxon>
        <taxon>Nitrosomonadales</taxon>
        <taxon>Sterolibacteriaceae</taxon>
        <taxon>Rugosibacter</taxon>
    </lineage>
</organism>
<dbReference type="STRING" id="1565605.PG1C_07575"/>
<reference evidence="3 4" key="1">
    <citation type="journal article" date="2015" name="Genome Announc.">
        <title>Complete Genome Sequence of a Novel Bacterium within the Family Rhodocyclaceae That Degrades Polycyclic Aromatic Hydrocarbons.</title>
        <authorList>
            <person name="Singleton D.R."/>
            <person name="Dickey A.N."/>
            <person name="Scholl E.H."/>
            <person name="Wright F.A."/>
            <person name="Aitken M.D."/>
        </authorList>
    </citation>
    <scope>NUCLEOTIDE SEQUENCE [LARGE SCALE GENOMIC DNA]</scope>
    <source>
        <strain evidence="4">PG1-Ca6</strain>
    </source>
</reference>
<dbReference type="PANTHER" id="PTHR22602:SF0">
    <property type="entry name" value="TRANSFERASE CAF17, MITOCHONDRIAL-RELATED"/>
    <property type="match status" value="1"/>
</dbReference>
<dbReference type="Gene3D" id="3.30.1360.120">
    <property type="entry name" value="Probable tRNA modification gtpase trme, domain 1"/>
    <property type="match status" value="1"/>
</dbReference>
<proteinExistence type="predicted"/>
<keyword evidence="1" id="KW-0809">Transit peptide</keyword>
<evidence type="ECO:0000313" key="4">
    <source>
        <dbReference type="Proteomes" id="UP000061603"/>
    </source>
</evidence>
<dbReference type="KEGG" id="rbu:PG1C_07575"/>
<dbReference type="RefSeq" id="WP_202634253.1">
    <property type="nucleotide sequence ID" value="NZ_CP010554.1"/>
</dbReference>
<dbReference type="AlphaFoldDB" id="A0A0C5IZW1"/>
<dbReference type="NCBIfam" id="TIGR03317">
    <property type="entry name" value="ygfZ_signature"/>
    <property type="match status" value="1"/>
</dbReference>
<dbReference type="PIRSF" id="PIRSF006487">
    <property type="entry name" value="GcvT"/>
    <property type="match status" value="1"/>
</dbReference>
<dbReference type="GO" id="GO:0016226">
    <property type="term" value="P:iron-sulfur cluster assembly"/>
    <property type="evidence" value="ECO:0007669"/>
    <property type="project" value="TreeGrafter"/>
</dbReference>
<protein>
    <recommendedName>
        <fullName evidence="2">GCVT N-terminal domain-containing protein</fullName>
    </recommendedName>
</protein>
<accession>A0A0C5IZW1</accession>
<evidence type="ECO:0000256" key="1">
    <source>
        <dbReference type="ARBA" id="ARBA00022946"/>
    </source>
</evidence>
<feature type="domain" description="GCVT N-terminal" evidence="2">
    <location>
        <begin position="22"/>
        <end position="138"/>
    </location>
</feature>
<name>A0A0C5IZW1_9PROT</name>
<dbReference type="PATRIC" id="fig|1565605.3.peg.1598"/>
<dbReference type="EMBL" id="CP010554">
    <property type="protein sequence ID" value="AJP48357.1"/>
    <property type="molecule type" value="Genomic_DNA"/>
</dbReference>
<dbReference type="InterPro" id="IPR006222">
    <property type="entry name" value="GCVT_N"/>
</dbReference>